<dbReference type="Gene3D" id="3.40.50.1400">
    <property type="match status" value="2"/>
</dbReference>
<dbReference type="GO" id="GO:0016829">
    <property type="term" value="F:lyase activity"/>
    <property type="evidence" value="ECO:0007669"/>
    <property type="project" value="UniProtKB-KW"/>
</dbReference>
<proteinExistence type="predicted"/>
<dbReference type="AlphaFoldDB" id="A0AA35WAC9"/>
<dbReference type="Proteomes" id="UP001174909">
    <property type="component" value="Unassembled WGS sequence"/>
</dbReference>
<evidence type="ECO:0000256" key="1">
    <source>
        <dbReference type="ARBA" id="ARBA00022723"/>
    </source>
</evidence>
<dbReference type="InterPro" id="IPR050963">
    <property type="entry name" value="Sirohydro_Cobaltochel/CbiX"/>
</dbReference>
<dbReference type="EMBL" id="CASHTH010000998">
    <property type="protein sequence ID" value="CAI8009911.1"/>
    <property type="molecule type" value="Genomic_DNA"/>
</dbReference>
<evidence type="ECO:0000256" key="2">
    <source>
        <dbReference type="ARBA" id="ARBA00023239"/>
    </source>
</evidence>
<dbReference type="PANTHER" id="PTHR33542:SF3">
    <property type="entry name" value="SIROHYDROCHLORIN FERROCHELATASE, CHLOROPLASTIC"/>
    <property type="match status" value="1"/>
</dbReference>
<evidence type="ECO:0000313" key="3">
    <source>
        <dbReference type="EMBL" id="CAI8009911.1"/>
    </source>
</evidence>
<keyword evidence="4" id="KW-1185">Reference proteome</keyword>
<dbReference type="Pfam" id="PF01903">
    <property type="entry name" value="CbiX"/>
    <property type="match status" value="2"/>
</dbReference>
<dbReference type="PANTHER" id="PTHR33542">
    <property type="entry name" value="SIROHYDROCHLORIN FERROCHELATASE, CHLOROPLASTIC"/>
    <property type="match status" value="1"/>
</dbReference>
<dbReference type="GO" id="GO:0046872">
    <property type="term" value="F:metal ion binding"/>
    <property type="evidence" value="ECO:0007669"/>
    <property type="project" value="UniProtKB-KW"/>
</dbReference>
<keyword evidence="1" id="KW-0479">Metal-binding</keyword>
<protein>
    <submittedName>
        <fullName evidence="3">Sirohydrochlorin cobaltochelatase</fullName>
    </submittedName>
</protein>
<name>A0AA35WAC9_GEOBA</name>
<gene>
    <name evidence="3" type="ORF">GBAR_LOCUS6598</name>
</gene>
<dbReference type="SUPFAM" id="SSF53800">
    <property type="entry name" value="Chelatase"/>
    <property type="match status" value="1"/>
</dbReference>
<sequence>MLCHGSQRGASRDECSCAWAADGPRFPAWCLGCPNTPVGLREAARRLTDSLAADAEQVIVSCLEFLPPHPPEAVSILADAGLNRVVIAPYLLGNGKHATLEMEEVLEDIASKSPGVELRLADGLGADIRIAELVRERISALPQAVREPADGGPVGILLVKAGTQTRYDDCLWLKELGGWVERDLGHGYAVEVAQSHYGDPTMEHAAAELVGQRGVSSIICVPYVFFPGMILRRNVLGTMRQLQEAYPDVVMSVAPPLGVDDRLVAVASDRVREAQTRVS</sequence>
<dbReference type="InterPro" id="IPR002762">
    <property type="entry name" value="CbiX-like"/>
</dbReference>
<accession>A0AA35WAC9</accession>
<comment type="caution">
    <text evidence="3">The sequence shown here is derived from an EMBL/GenBank/DDBJ whole genome shotgun (WGS) entry which is preliminary data.</text>
</comment>
<organism evidence="3 4">
    <name type="scientific">Geodia barretti</name>
    <name type="common">Barrett's horny sponge</name>
    <dbReference type="NCBI Taxonomy" id="519541"/>
    <lineage>
        <taxon>Eukaryota</taxon>
        <taxon>Metazoa</taxon>
        <taxon>Porifera</taxon>
        <taxon>Demospongiae</taxon>
        <taxon>Heteroscleromorpha</taxon>
        <taxon>Tetractinellida</taxon>
        <taxon>Astrophorina</taxon>
        <taxon>Geodiidae</taxon>
        <taxon>Geodia</taxon>
    </lineage>
</organism>
<evidence type="ECO:0000313" key="4">
    <source>
        <dbReference type="Proteomes" id="UP001174909"/>
    </source>
</evidence>
<keyword evidence="2" id="KW-0456">Lyase</keyword>
<reference evidence="3" key="1">
    <citation type="submission" date="2023-03" db="EMBL/GenBank/DDBJ databases">
        <authorList>
            <person name="Steffen K."/>
            <person name="Cardenas P."/>
        </authorList>
    </citation>
    <scope>NUCLEOTIDE SEQUENCE</scope>
</reference>